<name>A0ABV2MZ81_9HYPH</name>
<keyword evidence="1" id="KW-0240">DNA-directed RNA polymerase</keyword>
<organism evidence="1 2">
    <name type="scientific">Aquamicrobium terrae</name>
    <dbReference type="NCBI Taxonomy" id="1324945"/>
    <lineage>
        <taxon>Bacteria</taxon>
        <taxon>Pseudomonadati</taxon>
        <taxon>Pseudomonadota</taxon>
        <taxon>Alphaproteobacteria</taxon>
        <taxon>Hyphomicrobiales</taxon>
        <taxon>Phyllobacteriaceae</taxon>
        <taxon>Aquamicrobium</taxon>
    </lineage>
</organism>
<sequence>MTTAGFHARRLARSLVVAEADHEDFQQIILMAILIRSSRYDAQRGLWSTFVSLLARNAVADLARAYRDRPGLEPLDTADHDLADPATADPELNADLRQALVNLPCFYRRLVGLIAQTGSLADAQRTTTMSPASFYRHVHDLRLRLLMAGLGPRREKDCPLHPYITNETRNRHAARRETVGLNGE</sequence>
<gene>
    <name evidence="1" type="ORF">ABID37_002012</name>
</gene>
<keyword evidence="2" id="KW-1185">Reference proteome</keyword>
<comment type="caution">
    <text evidence="1">The sequence shown here is derived from an EMBL/GenBank/DDBJ whole genome shotgun (WGS) entry which is preliminary data.</text>
</comment>
<dbReference type="GO" id="GO:0000428">
    <property type="term" value="C:DNA-directed RNA polymerase complex"/>
    <property type="evidence" value="ECO:0007669"/>
    <property type="project" value="UniProtKB-KW"/>
</dbReference>
<protein>
    <submittedName>
        <fullName evidence="1">DNA-directed RNA polymerase specialized sigma24 family protein</fullName>
    </submittedName>
</protein>
<evidence type="ECO:0000313" key="1">
    <source>
        <dbReference type="EMBL" id="MET3791804.1"/>
    </source>
</evidence>
<dbReference type="RefSeq" id="WP_354194191.1">
    <property type="nucleotide sequence ID" value="NZ_JBEPML010000005.1"/>
</dbReference>
<evidence type="ECO:0000313" key="2">
    <source>
        <dbReference type="Proteomes" id="UP001549076"/>
    </source>
</evidence>
<dbReference type="Proteomes" id="UP001549076">
    <property type="component" value="Unassembled WGS sequence"/>
</dbReference>
<proteinExistence type="predicted"/>
<dbReference type="InterPro" id="IPR013325">
    <property type="entry name" value="RNA_pol_sigma_r2"/>
</dbReference>
<dbReference type="EMBL" id="JBEPML010000005">
    <property type="protein sequence ID" value="MET3791804.1"/>
    <property type="molecule type" value="Genomic_DNA"/>
</dbReference>
<reference evidence="1 2" key="1">
    <citation type="submission" date="2024-06" db="EMBL/GenBank/DDBJ databases">
        <title>Genomic Encyclopedia of Type Strains, Phase IV (KMG-IV): sequencing the most valuable type-strain genomes for metagenomic binning, comparative biology and taxonomic classification.</title>
        <authorList>
            <person name="Goeker M."/>
        </authorList>
    </citation>
    <scope>NUCLEOTIDE SEQUENCE [LARGE SCALE GENOMIC DNA]</scope>
    <source>
        <strain evidence="1 2">DSM 27865</strain>
    </source>
</reference>
<accession>A0ABV2MZ81</accession>
<keyword evidence="1" id="KW-0804">Transcription</keyword>
<dbReference type="SUPFAM" id="SSF88946">
    <property type="entry name" value="Sigma2 domain of RNA polymerase sigma factors"/>
    <property type="match status" value="1"/>
</dbReference>